<evidence type="ECO:0000313" key="3">
    <source>
        <dbReference type="EMBL" id="KAG8625594.1"/>
    </source>
</evidence>
<reference evidence="3" key="1">
    <citation type="submission" date="2021-07" db="EMBL/GenBank/DDBJ databases">
        <title>Elsinoe batatas strain:CRI-CJ2 Genome sequencing and assembly.</title>
        <authorList>
            <person name="Huang L."/>
        </authorList>
    </citation>
    <scope>NUCLEOTIDE SEQUENCE</scope>
    <source>
        <strain evidence="3">CRI-CJ2</strain>
    </source>
</reference>
<proteinExistence type="predicted"/>
<accession>A0A8K0KX57</accession>
<feature type="transmembrane region" description="Helical" evidence="2">
    <location>
        <begin position="12"/>
        <end position="37"/>
    </location>
</feature>
<feature type="transmembrane region" description="Helical" evidence="2">
    <location>
        <begin position="83"/>
        <end position="109"/>
    </location>
</feature>
<keyword evidence="2" id="KW-0812">Transmembrane</keyword>
<keyword evidence="2" id="KW-0472">Membrane</keyword>
<evidence type="ECO:0000256" key="1">
    <source>
        <dbReference type="SAM" id="MobiDB-lite"/>
    </source>
</evidence>
<evidence type="ECO:0000313" key="4">
    <source>
        <dbReference type="Proteomes" id="UP000809789"/>
    </source>
</evidence>
<dbReference type="AlphaFoldDB" id="A0A8K0KX57"/>
<sequence>MQSYDSKARLRRVVGWTSCFLTLASVTALGATLVVLASSNFVSSSRQTLLIVSVVCDMLALLVFAGVAALLMKHVHGRSRLQVVRRLVVSAAFAFLSLLAIILTLVALVETRASIGKSVPIAQRNELNTLSGTSLSLCVLFLIFQIAFFMATFTAPAAVEEIATTTDTARSFSSELKDSPQTNKSRDMFTPVEPAPMSPLTSTFSITPPRRASIRDSVTNFLQPVIQPMTSKSRLIRQNSFVSSASQHSRDDSWGNRAEEAFDNWEVSPIEEQIETTPPPAAFPGTRLDPIPASRPASPAKPLDGPFPAYEVSSMEEPTLPFASLPNHSQPSIGETTVPVPFGMHDNASVKSIPYTISRKNSLPPNGAIGAVTRDGRKITPPGSHSRAASIEPRPSSSRSARPSTDEQHIHPLFRTESPLPPPVTSPGTIVTASPWGGQVVPMPDPTFFSPSTAASRQGSFSVPRPRSPVRPPSRGSPMVRSGSAQGFSPRPIGQVVGQMRSSSSAGHGARPPLRSVRSEEAWGRARVGAVDASMPPRVYPGMLVRKHSVY</sequence>
<feature type="region of interest" description="Disordered" evidence="1">
    <location>
        <begin position="170"/>
        <end position="206"/>
    </location>
</feature>
<feature type="region of interest" description="Disordered" evidence="1">
    <location>
        <begin position="359"/>
        <end position="523"/>
    </location>
</feature>
<feature type="compositionally biased region" description="Polar residues" evidence="1">
    <location>
        <begin position="449"/>
        <end position="458"/>
    </location>
</feature>
<dbReference type="Proteomes" id="UP000809789">
    <property type="component" value="Unassembled WGS sequence"/>
</dbReference>
<evidence type="ECO:0000256" key="2">
    <source>
        <dbReference type="SAM" id="Phobius"/>
    </source>
</evidence>
<organism evidence="3 4">
    <name type="scientific">Elsinoe batatas</name>
    <dbReference type="NCBI Taxonomy" id="2601811"/>
    <lineage>
        <taxon>Eukaryota</taxon>
        <taxon>Fungi</taxon>
        <taxon>Dikarya</taxon>
        <taxon>Ascomycota</taxon>
        <taxon>Pezizomycotina</taxon>
        <taxon>Dothideomycetes</taxon>
        <taxon>Dothideomycetidae</taxon>
        <taxon>Myriangiales</taxon>
        <taxon>Elsinoaceae</taxon>
        <taxon>Elsinoe</taxon>
    </lineage>
</organism>
<gene>
    <name evidence="3" type="ORF">KVT40_005995</name>
</gene>
<keyword evidence="4" id="KW-1185">Reference proteome</keyword>
<feature type="compositionally biased region" description="Polar residues" evidence="1">
    <location>
        <begin position="170"/>
        <end position="183"/>
    </location>
</feature>
<dbReference type="EMBL" id="JAESVG020000007">
    <property type="protein sequence ID" value="KAG8625594.1"/>
    <property type="molecule type" value="Genomic_DNA"/>
</dbReference>
<feature type="transmembrane region" description="Helical" evidence="2">
    <location>
        <begin position="49"/>
        <end position="71"/>
    </location>
</feature>
<feature type="compositionally biased region" description="Low complexity" evidence="1">
    <location>
        <begin position="386"/>
        <end position="403"/>
    </location>
</feature>
<feature type="transmembrane region" description="Helical" evidence="2">
    <location>
        <begin position="129"/>
        <end position="151"/>
    </location>
</feature>
<keyword evidence="2" id="KW-1133">Transmembrane helix</keyword>
<name>A0A8K0KX57_9PEZI</name>
<protein>
    <submittedName>
        <fullName evidence="3">Uncharacterized protein</fullName>
    </submittedName>
</protein>
<feature type="region of interest" description="Disordered" evidence="1">
    <location>
        <begin position="272"/>
        <end position="303"/>
    </location>
</feature>
<dbReference type="OrthoDB" id="5431149at2759"/>
<feature type="compositionally biased region" description="Low complexity" evidence="1">
    <location>
        <begin position="473"/>
        <end position="484"/>
    </location>
</feature>
<comment type="caution">
    <text evidence="3">The sequence shown here is derived from an EMBL/GenBank/DDBJ whole genome shotgun (WGS) entry which is preliminary data.</text>
</comment>